<evidence type="ECO:0000259" key="6">
    <source>
        <dbReference type="PROSITE" id="PS50850"/>
    </source>
</evidence>
<gene>
    <name evidence="7" type="ORF">PAC_16304</name>
</gene>
<evidence type="ECO:0000256" key="5">
    <source>
        <dbReference type="SAM" id="Phobius"/>
    </source>
</evidence>
<dbReference type="InterPro" id="IPR011701">
    <property type="entry name" value="MFS"/>
</dbReference>
<evidence type="ECO:0000256" key="4">
    <source>
        <dbReference type="ARBA" id="ARBA00023136"/>
    </source>
</evidence>
<evidence type="ECO:0000256" key="2">
    <source>
        <dbReference type="ARBA" id="ARBA00022692"/>
    </source>
</evidence>
<organism evidence="7 8">
    <name type="scientific">Phialocephala subalpina</name>
    <dbReference type="NCBI Taxonomy" id="576137"/>
    <lineage>
        <taxon>Eukaryota</taxon>
        <taxon>Fungi</taxon>
        <taxon>Dikarya</taxon>
        <taxon>Ascomycota</taxon>
        <taxon>Pezizomycotina</taxon>
        <taxon>Leotiomycetes</taxon>
        <taxon>Helotiales</taxon>
        <taxon>Mollisiaceae</taxon>
        <taxon>Phialocephala</taxon>
        <taxon>Phialocephala fortinii species complex</taxon>
    </lineage>
</organism>
<name>A0A1L7XMZ5_9HELO</name>
<feature type="transmembrane region" description="Helical" evidence="5">
    <location>
        <begin position="186"/>
        <end position="205"/>
    </location>
</feature>
<feature type="transmembrane region" description="Helical" evidence="5">
    <location>
        <begin position="398"/>
        <end position="420"/>
    </location>
</feature>
<protein>
    <recommendedName>
        <fullName evidence="6">Major facilitator superfamily (MFS) profile domain-containing protein</fullName>
    </recommendedName>
</protein>
<comment type="subcellular location">
    <subcellularLocation>
        <location evidence="1">Membrane</location>
        <topology evidence="1">Multi-pass membrane protein</topology>
    </subcellularLocation>
</comment>
<dbReference type="PANTHER" id="PTHR23502:SF160">
    <property type="entry name" value="MAJOR FACILITATOR SUPERFAMILY (MFS) PROFILE DOMAIN-CONTAINING PROTEIN-RELATED"/>
    <property type="match status" value="1"/>
</dbReference>
<sequence>MASITRSTSSSSSRSKRDSADITGTVYLISSDGRILNLPIPTRSHRDPLNWSSRKRAGAFLALMFYSVTGLVIVQGVSLMFAPLGVEFTPEETKPFPLTALQSAPTLFMGLGAFLWIPMSLALGRRPVFLICTVLLTLSTTWASVASNFYQLLIAVCLQGLAEGFSTSATLLMVIDITFIHQRPQAIAMVWSVVGFLASAIFTLVPQMTNAGTNWRAFYLVWIIPCSISIVLAFFFYPETYFIRPAMAFDGRIVLQSATDKIQIYESWEEVPGGKELPDLPGQDIWGYTSGELRVWGKDTRGLGFHTYASVLTAPPYSLSIHTTALVTTAGSIGSLLAWPASGMLISWISQRLSRSNGGVREAEHYLPAFILPVLASVVSVVLYGITVDRKWPAIWIYVSYTLSGFSFVGLSTANTLWITEAFPRWAAPAVVVLMGLSYMASFGLSFSIMPWLRSQGYAGTNIQIGLMILVVGCIGVPISFWGKRLRQYIHGSWAFHEEGALRPR</sequence>
<dbReference type="InterPro" id="IPR020846">
    <property type="entry name" value="MFS_dom"/>
</dbReference>
<dbReference type="OrthoDB" id="268400at2759"/>
<feature type="transmembrane region" description="Helical" evidence="5">
    <location>
        <begin position="217"/>
        <end position="237"/>
    </location>
</feature>
<reference evidence="7 8" key="1">
    <citation type="submission" date="2016-03" db="EMBL/GenBank/DDBJ databases">
        <authorList>
            <person name="Ploux O."/>
        </authorList>
    </citation>
    <scope>NUCLEOTIDE SEQUENCE [LARGE SCALE GENOMIC DNA]</scope>
    <source>
        <strain evidence="7 8">UAMH 11012</strain>
    </source>
</reference>
<evidence type="ECO:0000256" key="1">
    <source>
        <dbReference type="ARBA" id="ARBA00004141"/>
    </source>
</evidence>
<feature type="transmembrane region" description="Helical" evidence="5">
    <location>
        <begin position="366"/>
        <end position="386"/>
    </location>
</feature>
<proteinExistence type="predicted"/>
<keyword evidence="8" id="KW-1185">Reference proteome</keyword>
<evidence type="ECO:0000313" key="8">
    <source>
        <dbReference type="Proteomes" id="UP000184330"/>
    </source>
</evidence>
<dbReference type="Pfam" id="PF07690">
    <property type="entry name" value="MFS_1"/>
    <property type="match status" value="1"/>
</dbReference>
<keyword evidence="3 5" id="KW-1133">Transmembrane helix</keyword>
<dbReference type="PROSITE" id="PS50850">
    <property type="entry name" value="MFS"/>
    <property type="match status" value="1"/>
</dbReference>
<dbReference type="Gene3D" id="1.20.1250.20">
    <property type="entry name" value="MFS general substrate transporter like domains"/>
    <property type="match status" value="1"/>
</dbReference>
<dbReference type="SUPFAM" id="SSF103473">
    <property type="entry name" value="MFS general substrate transporter"/>
    <property type="match status" value="1"/>
</dbReference>
<evidence type="ECO:0000313" key="7">
    <source>
        <dbReference type="EMBL" id="CZR66403.1"/>
    </source>
</evidence>
<accession>A0A1L7XMZ5</accession>
<dbReference type="GO" id="GO:0022857">
    <property type="term" value="F:transmembrane transporter activity"/>
    <property type="evidence" value="ECO:0007669"/>
    <property type="project" value="InterPro"/>
</dbReference>
<feature type="domain" description="Major facilitator superfamily (MFS) profile" evidence="6">
    <location>
        <begin position="55"/>
        <end position="488"/>
    </location>
</feature>
<keyword evidence="2 5" id="KW-0812">Transmembrane</keyword>
<feature type="transmembrane region" description="Helical" evidence="5">
    <location>
        <begin position="59"/>
        <end position="84"/>
    </location>
</feature>
<dbReference type="AlphaFoldDB" id="A0A1L7XMZ5"/>
<feature type="transmembrane region" description="Helical" evidence="5">
    <location>
        <begin position="96"/>
        <end position="116"/>
    </location>
</feature>
<feature type="transmembrane region" description="Helical" evidence="5">
    <location>
        <begin position="465"/>
        <end position="483"/>
    </location>
</feature>
<evidence type="ECO:0000256" key="3">
    <source>
        <dbReference type="ARBA" id="ARBA00022989"/>
    </source>
</evidence>
<dbReference type="PANTHER" id="PTHR23502">
    <property type="entry name" value="MAJOR FACILITATOR SUPERFAMILY"/>
    <property type="match status" value="1"/>
</dbReference>
<feature type="transmembrane region" description="Helical" evidence="5">
    <location>
        <begin position="128"/>
        <end position="146"/>
    </location>
</feature>
<keyword evidence="4 5" id="KW-0472">Membrane</keyword>
<dbReference type="EMBL" id="FJOG01000037">
    <property type="protein sequence ID" value="CZR66403.1"/>
    <property type="molecule type" value="Genomic_DNA"/>
</dbReference>
<dbReference type="Proteomes" id="UP000184330">
    <property type="component" value="Unassembled WGS sequence"/>
</dbReference>
<dbReference type="InterPro" id="IPR036259">
    <property type="entry name" value="MFS_trans_sf"/>
</dbReference>
<dbReference type="STRING" id="576137.A0A1L7XMZ5"/>
<feature type="transmembrane region" description="Helical" evidence="5">
    <location>
        <begin position="426"/>
        <end position="453"/>
    </location>
</feature>
<dbReference type="GO" id="GO:0005886">
    <property type="term" value="C:plasma membrane"/>
    <property type="evidence" value="ECO:0007669"/>
    <property type="project" value="TreeGrafter"/>
</dbReference>
<feature type="transmembrane region" description="Helical" evidence="5">
    <location>
        <begin position="152"/>
        <end position="174"/>
    </location>
</feature>